<dbReference type="InterPro" id="IPR016163">
    <property type="entry name" value="Ald_DH_C"/>
</dbReference>
<dbReference type="GO" id="GO:0046394">
    <property type="term" value="P:carboxylic acid biosynthetic process"/>
    <property type="evidence" value="ECO:0007669"/>
    <property type="project" value="UniProtKB-ARBA"/>
</dbReference>
<dbReference type="Proteomes" id="UP000077154">
    <property type="component" value="Unassembled WGS sequence"/>
</dbReference>
<evidence type="ECO:0000256" key="4">
    <source>
        <dbReference type="ARBA" id="ARBA00037885"/>
    </source>
</evidence>
<dbReference type="VEuPathDB" id="FungiDB:GMDG_08100"/>
<dbReference type="Gene3D" id="3.40.309.10">
    <property type="entry name" value="Aldehyde Dehydrogenase, Chain A, domain 2"/>
    <property type="match status" value="1"/>
</dbReference>
<dbReference type="FunFam" id="3.40.309.10:FF:000012">
    <property type="entry name" value="Betaine aldehyde dehydrogenase"/>
    <property type="match status" value="1"/>
</dbReference>
<dbReference type="InterPro" id="IPR016162">
    <property type="entry name" value="Ald_DH_N"/>
</dbReference>
<keyword evidence="3" id="KW-0520">NAD</keyword>
<dbReference type="GeneID" id="36283478"/>
<dbReference type="RefSeq" id="XP_024328128.1">
    <property type="nucleotide sequence ID" value="XM_024464074.1"/>
</dbReference>
<dbReference type="SUPFAM" id="SSF53720">
    <property type="entry name" value="ALDH-like"/>
    <property type="match status" value="1"/>
</dbReference>
<dbReference type="GO" id="GO:0004029">
    <property type="term" value="F:aldehyde dehydrogenase (NAD+) activity"/>
    <property type="evidence" value="ECO:0007669"/>
    <property type="project" value="TreeGrafter"/>
</dbReference>
<proteinExistence type="inferred from homology"/>
<gene>
    <name evidence="8" type="ORF">VC83_00380</name>
</gene>
<dbReference type="InterPro" id="IPR015590">
    <property type="entry name" value="Aldehyde_DH_dom"/>
</dbReference>
<dbReference type="FunFam" id="3.40.605.10:FF:000026">
    <property type="entry name" value="Aldehyde dehydrogenase, putative"/>
    <property type="match status" value="1"/>
</dbReference>
<evidence type="ECO:0000256" key="6">
    <source>
        <dbReference type="RuleBase" id="RU003345"/>
    </source>
</evidence>
<dbReference type="PROSITE" id="PS00070">
    <property type="entry name" value="ALDEHYDE_DEHYDR_CYS"/>
    <property type="match status" value="1"/>
</dbReference>
<protein>
    <recommendedName>
        <fullName evidence="7">Aldehyde dehydrogenase domain-containing protein</fullName>
    </recommendedName>
</protein>
<dbReference type="eggNOG" id="KOG2450">
    <property type="taxonomic scope" value="Eukaryota"/>
</dbReference>
<evidence type="ECO:0000256" key="1">
    <source>
        <dbReference type="ARBA" id="ARBA00009986"/>
    </source>
</evidence>
<reference evidence="8" key="1">
    <citation type="submission" date="2016-03" db="EMBL/GenBank/DDBJ databases">
        <title>Updated assembly of Pseudogymnoascus destructans, the fungus causing white-nose syndrome of bats.</title>
        <authorList>
            <person name="Palmer J.M."/>
            <person name="Drees K.P."/>
            <person name="Foster J.T."/>
            <person name="Lindner D.L."/>
        </authorList>
    </citation>
    <scope>NUCLEOTIDE SEQUENCE [LARGE SCALE GENOMIC DNA]</scope>
    <source>
        <strain evidence="8">20631-21</strain>
    </source>
</reference>
<dbReference type="FunFam" id="3.40.605.10:FF:000011">
    <property type="entry name" value="ALD5p Mitochondrial aldehyde dehydrogenase"/>
    <property type="match status" value="1"/>
</dbReference>
<dbReference type="InterPro" id="IPR029510">
    <property type="entry name" value="Ald_DH_CS_GLU"/>
</dbReference>
<evidence type="ECO:0000259" key="7">
    <source>
        <dbReference type="Pfam" id="PF00171"/>
    </source>
</evidence>
<organism evidence="8">
    <name type="scientific">Pseudogymnoascus destructans</name>
    <dbReference type="NCBI Taxonomy" id="655981"/>
    <lineage>
        <taxon>Eukaryota</taxon>
        <taxon>Fungi</taxon>
        <taxon>Dikarya</taxon>
        <taxon>Ascomycota</taxon>
        <taxon>Pezizomycotina</taxon>
        <taxon>Leotiomycetes</taxon>
        <taxon>Thelebolales</taxon>
        <taxon>Thelebolaceae</taxon>
        <taxon>Pseudogymnoascus</taxon>
    </lineage>
</organism>
<dbReference type="PROSITE" id="PS00687">
    <property type="entry name" value="ALDEHYDE_DEHYDR_GLU"/>
    <property type="match status" value="1"/>
</dbReference>
<evidence type="ECO:0000256" key="2">
    <source>
        <dbReference type="ARBA" id="ARBA00023002"/>
    </source>
</evidence>
<dbReference type="EMBL" id="KV441386">
    <property type="protein sequence ID" value="OAF62857.2"/>
    <property type="molecule type" value="Genomic_DNA"/>
</dbReference>
<evidence type="ECO:0000313" key="8">
    <source>
        <dbReference type="EMBL" id="OAF62857.2"/>
    </source>
</evidence>
<dbReference type="InterPro" id="IPR016160">
    <property type="entry name" value="Ald_DH_CS_CYS"/>
</dbReference>
<dbReference type="GO" id="GO:0006598">
    <property type="term" value="P:polyamine catabolic process"/>
    <property type="evidence" value="ECO:0007669"/>
    <property type="project" value="TreeGrafter"/>
</dbReference>
<accession>A0A177ALB8</accession>
<dbReference type="PANTHER" id="PTHR43720:SF2">
    <property type="entry name" value="2-AMINOMUCONIC SEMIALDEHYDE DEHYDROGENASE"/>
    <property type="match status" value="1"/>
</dbReference>
<dbReference type="PANTHER" id="PTHR43720">
    <property type="entry name" value="2-AMINOMUCONIC SEMIALDEHYDE DEHYDROGENASE"/>
    <property type="match status" value="1"/>
</dbReference>
<feature type="active site" evidence="5">
    <location>
        <position position="323"/>
    </location>
</feature>
<dbReference type="Gene3D" id="3.40.605.10">
    <property type="entry name" value="Aldehyde Dehydrogenase, Chain A, domain 1"/>
    <property type="match status" value="1"/>
</dbReference>
<feature type="domain" description="Aldehyde dehydrogenase" evidence="7">
    <location>
        <begin position="85"/>
        <end position="551"/>
    </location>
</feature>
<comment type="pathway">
    <text evidence="4">Alcohol metabolism; ethanol degradation; acetate from ethanol: step 2/2.</text>
</comment>
<sequence length="559" mass="60175">MLVHKLCSPFRNAALSSVAHSKPSSNITRFKASPRLPPASNPHKQYQLFSTQTTLTMSSDLSVELTAPNGVTYTQPIGLYINGEFVKSSNGQKIETINPTNETPITSVYAATEDDVNAAVAAARAAFKNPTWRDIPATDRGTMMFKLADLMDKHAETLATIETWDNGKPYSVSLNDDVAGSATVLRYYAGYADKNHGQTIDVGADKLAYTIKEPVGVCGQIIPWNFPLEMAAWKLGPALACGNTVVLKAAEQTPLSILYMASLLKEAGFPPGVINIINGHGREAGKALASHLDVDKIAFTGSTTTGKEIMKMASINMKNITLETGGKSALLIFDDAELDQAVKWAHIGIFYNQGQVCCATSRILVQEGVYDKFVADFSKYVSEIQVVGDPFAATTSQGPQITKVQHERVLGFAKSGKDQGAKLVCGGESFTDVGDGKGYFVKPTIFSDVKPEMDIYKEEVFGPFVVIASFKTEQQAIEMANETIYGLGSAVFTQNIQRAHGIARKLEAGMVWINSSNDGDFRVPFGGVKQSGIGRELGEAGLAGYTNSKAVHVNIGTRL</sequence>
<comment type="similarity">
    <text evidence="1 6">Belongs to the aldehyde dehydrogenase family.</text>
</comment>
<name>A0A177ALB8_9PEZI</name>
<dbReference type="OrthoDB" id="310895at2759"/>
<evidence type="ECO:0000256" key="5">
    <source>
        <dbReference type="PROSITE-ProRule" id="PRU10007"/>
    </source>
</evidence>
<dbReference type="Pfam" id="PF00171">
    <property type="entry name" value="Aldedh"/>
    <property type="match status" value="1"/>
</dbReference>
<keyword evidence="2 6" id="KW-0560">Oxidoreductase</keyword>
<dbReference type="AlphaFoldDB" id="A0A177ALB8"/>
<dbReference type="InterPro" id="IPR016161">
    <property type="entry name" value="Ald_DH/histidinol_DH"/>
</dbReference>
<evidence type="ECO:0000256" key="3">
    <source>
        <dbReference type="ARBA" id="ARBA00023027"/>
    </source>
</evidence>